<feature type="chain" id="PRO_5042511472" evidence="8">
    <location>
        <begin position="17"/>
        <end position="299"/>
    </location>
</feature>
<accession>A0AAI9EBN5</accession>
<dbReference type="AlphaFoldDB" id="A0AAI9EBN5"/>
<dbReference type="Pfam" id="PF01328">
    <property type="entry name" value="Peroxidase_2"/>
    <property type="match status" value="1"/>
</dbReference>
<dbReference type="PANTHER" id="PTHR33577">
    <property type="entry name" value="STERIGMATOCYSTIN BIOSYNTHESIS PEROXIDASE STCC-RELATED"/>
    <property type="match status" value="1"/>
</dbReference>
<evidence type="ECO:0000256" key="4">
    <source>
        <dbReference type="ARBA" id="ARBA00022723"/>
    </source>
</evidence>
<evidence type="ECO:0000256" key="5">
    <source>
        <dbReference type="ARBA" id="ARBA00023002"/>
    </source>
</evidence>
<dbReference type="PROSITE" id="PS51405">
    <property type="entry name" value="HEME_HALOPEROXIDASE"/>
    <property type="match status" value="1"/>
</dbReference>
<evidence type="ECO:0000256" key="6">
    <source>
        <dbReference type="ARBA" id="ARBA00023004"/>
    </source>
</evidence>
<organism evidence="10 11">
    <name type="scientific">Lecanosticta acicola</name>
    <dbReference type="NCBI Taxonomy" id="111012"/>
    <lineage>
        <taxon>Eukaryota</taxon>
        <taxon>Fungi</taxon>
        <taxon>Dikarya</taxon>
        <taxon>Ascomycota</taxon>
        <taxon>Pezizomycotina</taxon>
        <taxon>Dothideomycetes</taxon>
        <taxon>Dothideomycetidae</taxon>
        <taxon>Mycosphaerellales</taxon>
        <taxon>Mycosphaerellaceae</taxon>
        <taxon>Lecanosticta</taxon>
    </lineage>
</organism>
<keyword evidence="4" id="KW-0479">Metal-binding</keyword>
<dbReference type="InterPro" id="IPR000028">
    <property type="entry name" value="Chloroperoxidase"/>
</dbReference>
<keyword evidence="2 10" id="KW-0575">Peroxidase</keyword>
<evidence type="ECO:0000256" key="7">
    <source>
        <dbReference type="ARBA" id="ARBA00025795"/>
    </source>
</evidence>
<keyword evidence="5" id="KW-0560">Oxidoreductase</keyword>
<evidence type="ECO:0000313" key="11">
    <source>
        <dbReference type="Proteomes" id="UP001296104"/>
    </source>
</evidence>
<dbReference type="EMBL" id="CAVMBE010000037">
    <property type="protein sequence ID" value="CAK4030502.1"/>
    <property type="molecule type" value="Genomic_DNA"/>
</dbReference>
<comment type="similarity">
    <text evidence="7">Belongs to the chloroperoxidase family.</text>
</comment>
<keyword evidence="6" id="KW-0408">Iron</keyword>
<gene>
    <name evidence="10" type="ORF">LECACI_7A005660</name>
</gene>
<comment type="cofactor">
    <cofactor evidence="1">
        <name>heme b</name>
        <dbReference type="ChEBI" id="CHEBI:60344"/>
    </cofactor>
</comment>
<name>A0AAI9EBN5_9PEZI</name>
<keyword evidence="8" id="KW-0732">Signal</keyword>
<evidence type="ECO:0000313" key="10">
    <source>
        <dbReference type="EMBL" id="CAK4030502.1"/>
    </source>
</evidence>
<dbReference type="InterPro" id="IPR036851">
    <property type="entry name" value="Chloroperoxidase-like_sf"/>
</dbReference>
<proteinExistence type="inferred from homology"/>
<evidence type="ECO:0000259" key="9">
    <source>
        <dbReference type="PROSITE" id="PS51405"/>
    </source>
</evidence>
<evidence type="ECO:0000256" key="8">
    <source>
        <dbReference type="SAM" id="SignalP"/>
    </source>
</evidence>
<sequence length="299" mass="32067">MKIVVSLSALVVAVQAQSDIPAFLAGLGPAPATDPRFADYQPPGEDDVRSPCPGLNTLANHGFLHRNGKNMTIPHLIEGGAAGLNMGADFMAVIGAVGLLSSPDPALGAFDLDNLDLHNFPIEHDVSLSRQDHFFGNWYDFNQTVWNGTLSYFNGETSTTTPTAAKARYHRVQVCTDTNPQCLYGPMQFILSSGETGLYVQTMSSPVTNSAEISYVRSLFEKQKLPSDLGWRPSAVPITLMSLGEYIVELYAANPDRAAEGMTVLQDSYADALVDLAGGANALRNLTNGISDFLDIPGL</sequence>
<evidence type="ECO:0000256" key="2">
    <source>
        <dbReference type="ARBA" id="ARBA00022559"/>
    </source>
</evidence>
<dbReference type="PANTHER" id="PTHR33577:SF9">
    <property type="entry name" value="PEROXIDASE STCC"/>
    <property type="match status" value="1"/>
</dbReference>
<dbReference type="GO" id="GO:0046872">
    <property type="term" value="F:metal ion binding"/>
    <property type="evidence" value="ECO:0007669"/>
    <property type="project" value="UniProtKB-KW"/>
</dbReference>
<evidence type="ECO:0000256" key="3">
    <source>
        <dbReference type="ARBA" id="ARBA00022617"/>
    </source>
</evidence>
<dbReference type="GO" id="GO:0004601">
    <property type="term" value="F:peroxidase activity"/>
    <property type="evidence" value="ECO:0007669"/>
    <property type="project" value="UniProtKB-KW"/>
</dbReference>
<comment type="caution">
    <text evidence="10">The sequence shown here is derived from an EMBL/GenBank/DDBJ whole genome shotgun (WGS) entry which is preliminary data.</text>
</comment>
<keyword evidence="11" id="KW-1185">Reference proteome</keyword>
<dbReference type="Proteomes" id="UP001296104">
    <property type="component" value="Unassembled WGS sequence"/>
</dbReference>
<dbReference type="Gene3D" id="1.10.489.10">
    <property type="entry name" value="Chloroperoxidase-like"/>
    <property type="match status" value="1"/>
</dbReference>
<protein>
    <submittedName>
        <fullName evidence="10">Sterigmatocystin biosynthesis peroxidase stcC</fullName>
    </submittedName>
</protein>
<evidence type="ECO:0000256" key="1">
    <source>
        <dbReference type="ARBA" id="ARBA00001970"/>
    </source>
</evidence>
<dbReference type="SUPFAM" id="SSF47571">
    <property type="entry name" value="Cloroperoxidase"/>
    <property type="match status" value="1"/>
</dbReference>
<reference evidence="10" key="1">
    <citation type="submission" date="2023-11" db="EMBL/GenBank/DDBJ databases">
        <authorList>
            <person name="Alioto T."/>
            <person name="Alioto T."/>
            <person name="Gomez Garrido J."/>
        </authorList>
    </citation>
    <scope>NUCLEOTIDE SEQUENCE</scope>
</reference>
<feature type="signal peptide" evidence="8">
    <location>
        <begin position="1"/>
        <end position="16"/>
    </location>
</feature>
<keyword evidence="3" id="KW-0349">Heme</keyword>
<feature type="domain" description="Heme haloperoxidase family profile" evidence="9">
    <location>
        <begin position="36"/>
        <end position="245"/>
    </location>
</feature>